<name>A0A8S3EMS9_9BILA</name>
<proteinExistence type="predicted"/>
<gene>
    <name evidence="2" type="ORF">BYL167_LOCUS59756</name>
    <name evidence="3" type="ORF">GIL414_LOCUS67708</name>
</gene>
<feature type="compositionally biased region" description="Polar residues" evidence="1">
    <location>
        <begin position="1"/>
        <end position="13"/>
    </location>
</feature>
<protein>
    <submittedName>
        <fullName evidence="2">Uncharacterized protein</fullName>
    </submittedName>
</protein>
<feature type="non-terminal residue" evidence="2">
    <location>
        <position position="253"/>
    </location>
</feature>
<dbReference type="Proteomes" id="UP000681967">
    <property type="component" value="Unassembled WGS sequence"/>
</dbReference>
<evidence type="ECO:0000313" key="3">
    <source>
        <dbReference type="EMBL" id="CAF5176015.1"/>
    </source>
</evidence>
<dbReference type="AlphaFoldDB" id="A0A8S3EMS9"/>
<feature type="compositionally biased region" description="Polar residues" evidence="1">
    <location>
        <begin position="20"/>
        <end position="29"/>
    </location>
</feature>
<accession>A0A8S3EMS9</accession>
<dbReference type="EMBL" id="CAJOBH010229222">
    <property type="protein sequence ID" value="CAF5064781.1"/>
    <property type="molecule type" value="Genomic_DNA"/>
</dbReference>
<sequence>QVDQKTNGSNNLSDSERSLSQRTSPTSSLRDGPHRNDHYQYPSTARPNIGRRGNDSGRSHFIPSYLRYPQRNKQIRKATSSQPIFNETSSIPKQSNAVPPQAKSPSTDEYEFADGIPQSLSFDNSQMKTSLQTLAKRQVPSSIPQEPVSMHPTVQFPTEPIDIQFGDVQWNDSIPTAVSPPNNTIEQTIVHNQQEEEEEVIVTEETHNHDQNHDVPDSSVLNYMNHQTTNNVHNPLLETANQLASLSITDNTI</sequence>
<feature type="compositionally biased region" description="Polar residues" evidence="1">
    <location>
        <begin position="77"/>
        <end position="107"/>
    </location>
</feature>
<evidence type="ECO:0000313" key="4">
    <source>
        <dbReference type="Proteomes" id="UP000681967"/>
    </source>
</evidence>
<comment type="caution">
    <text evidence="2">The sequence shown here is derived from an EMBL/GenBank/DDBJ whole genome shotgun (WGS) entry which is preliminary data.</text>
</comment>
<dbReference type="Proteomes" id="UP000681720">
    <property type="component" value="Unassembled WGS sequence"/>
</dbReference>
<feature type="region of interest" description="Disordered" evidence="1">
    <location>
        <begin position="1"/>
        <end position="112"/>
    </location>
</feature>
<dbReference type="EMBL" id="CAJOBJ010326498">
    <property type="protein sequence ID" value="CAF5176015.1"/>
    <property type="molecule type" value="Genomic_DNA"/>
</dbReference>
<reference evidence="2" key="1">
    <citation type="submission" date="2021-02" db="EMBL/GenBank/DDBJ databases">
        <authorList>
            <person name="Nowell W R."/>
        </authorList>
    </citation>
    <scope>NUCLEOTIDE SEQUENCE</scope>
</reference>
<feature type="non-terminal residue" evidence="2">
    <location>
        <position position="1"/>
    </location>
</feature>
<evidence type="ECO:0000256" key="1">
    <source>
        <dbReference type="SAM" id="MobiDB-lite"/>
    </source>
</evidence>
<organism evidence="2 4">
    <name type="scientific">Rotaria magnacalcarata</name>
    <dbReference type="NCBI Taxonomy" id="392030"/>
    <lineage>
        <taxon>Eukaryota</taxon>
        <taxon>Metazoa</taxon>
        <taxon>Spiralia</taxon>
        <taxon>Gnathifera</taxon>
        <taxon>Rotifera</taxon>
        <taxon>Eurotatoria</taxon>
        <taxon>Bdelloidea</taxon>
        <taxon>Philodinida</taxon>
        <taxon>Philodinidae</taxon>
        <taxon>Rotaria</taxon>
    </lineage>
</organism>
<evidence type="ECO:0000313" key="2">
    <source>
        <dbReference type="EMBL" id="CAF5064781.1"/>
    </source>
</evidence>